<dbReference type="Proteomes" id="UP000439903">
    <property type="component" value="Unassembled WGS sequence"/>
</dbReference>
<evidence type="ECO:0000313" key="2">
    <source>
        <dbReference type="EMBL" id="KAF0528463.1"/>
    </source>
</evidence>
<organism evidence="2 3">
    <name type="scientific">Gigaspora margarita</name>
    <dbReference type="NCBI Taxonomy" id="4874"/>
    <lineage>
        <taxon>Eukaryota</taxon>
        <taxon>Fungi</taxon>
        <taxon>Fungi incertae sedis</taxon>
        <taxon>Mucoromycota</taxon>
        <taxon>Glomeromycotina</taxon>
        <taxon>Glomeromycetes</taxon>
        <taxon>Diversisporales</taxon>
        <taxon>Gigasporaceae</taxon>
        <taxon>Gigaspora</taxon>
    </lineage>
</organism>
<keyword evidence="3" id="KW-1185">Reference proteome</keyword>
<gene>
    <name evidence="2" type="ORF">F8M41_013153</name>
</gene>
<evidence type="ECO:0000259" key="1">
    <source>
        <dbReference type="Pfam" id="PF12937"/>
    </source>
</evidence>
<dbReference type="InterPro" id="IPR001810">
    <property type="entry name" value="F-box_dom"/>
</dbReference>
<dbReference type="SUPFAM" id="SSF52047">
    <property type="entry name" value="RNI-like"/>
    <property type="match status" value="1"/>
</dbReference>
<dbReference type="OrthoDB" id="2163268at2759"/>
<dbReference type="Gene3D" id="3.80.10.10">
    <property type="entry name" value="Ribonuclease Inhibitor"/>
    <property type="match status" value="1"/>
</dbReference>
<dbReference type="AlphaFoldDB" id="A0A8H4ASI6"/>
<dbReference type="SUPFAM" id="SSF81383">
    <property type="entry name" value="F-box domain"/>
    <property type="match status" value="1"/>
</dbReference>
<dbReference type="Pfam" id="PF12937">
    <property type="entry name" value="F-box-like"/>
    <property type="match status" value="1"/>
</dbReference>
<dbReference type="Pfam" id="PF13516">
    <property type="entry name" value="LRR_6"/>
    <property type="match status" value="1"/>
</dbReference>
<protein>
    <submittedName>
        <fullName evidence="2">F-box domain-containing protein</fullName>
    </submittedName>
</protein>
<name>A0A8H4ASI6_GIGMA</name>
<proteinExistence type="predicted"/>
<reference evidence="2 3" key="1">
    <citation type="journal article" date="2019" name="Environ. Microbiol.">
        <title>At the nexus of three kingdoms: the genome of the mycorrhizal fungus Gigaspora margarita provides insights into plant, endobacterial and fungal interactions.</title>
        <authorList>
            <person name="Venice F."/>
            <person name="Ghignone S."/>
            <person name="Salvioli di Fossalunga A."/>
            <person name="Amselem J."/>
            <person name="Novero M."/>
            <person name="Xianan X."/>
            <person name="Sedzielewska Toro K."/>
            <person name="Morin E."/>
            <person name="Lipzen A."/>
            <person name="Grigoriev I.V."/>
            <person name="Henrissat B."/>
            <person name="Martin F.M."/>
            <person name="Bonfante P."/>
        </authorList>
    </citation>
    <scope>NUCLEOTIDE SEQUENCE [LARGE SCALE GENOMIC DNA]</scope>
    <source>
        <strain evidence="2 3">BEG34</strain>
    </source>
</reference>
<accession>A0A8H4ASI6</accession>
<dbReference type="InterPro" id="IPR032675">
    <property type="entry name" value="LRR_dom_sf"/>
</dbReference>
<comment type="caution">
    <text evidence="2">The sequence shown here is derived from an EMBL/GenBank/DDBJ whole genome shotgun (WGS) entry which is preliminary data.</text>
</comment>
<sequence length="228" mass="26185">MISLPTECLFTIFDNLQTDYESLFSCLLVNREWCRIIVPILWSEPTIHFSDIRLIKIFLLMLNAKEQALLIPFKINLPNYQKLLFDYTSYTVSIGYGLHNGIVNYLLQIKQIENRMRDISVITVKCSLIAMFLRTSKKLKYLKTGNIIYNRIILENLCQNTTVISMDYSSNDDSEFEVIEAIAKILCKNTTLTSLNLIGGKALTEALCKNTTLTYLNVGLNQIDSEEE</sequence>
<dbReference type="CDD" id="cd09917">
    <property type="entry name" value="F-box_SF"/>
    <property type="match status" value="1"/>
</dbReference>
<dbReference type="InterPro" id="IPR036047">
    <property type="entry name" value="F-box-like_dom_sf"/>
</dbReference>
<dbReference type="InterPro" id="IPR001611">
    <property type="entry name" value="Leu-rich_rpt"/>
</dbReference>
<evidence type="ECO:0000313" key="3">
    <source>
        <dbReference type="Proteomes" id="UP000439903"/>
    </source>
</evidence>
<dbReference type="EMBL" id="WTPW01000268">
    <property type="protein sequence ID" value="KAF0528463.1"/>
    <property type="molecule type" value="Genomic_DNA"/>
</dbReference>
<feature type="domain" description="F-box" evidence="1">
    <location>
        <begin position="3"/>
        <end position="47"/>
    </location>
</feature>